<dbReference type="Proteomes" id="UP001148737">
    <property type="component" value="Unassembled WGS sequence"/>
</dbReference>
<keyword evidence="2" id="KW-1185">Reference proteome</keyword>
<evidence type="ECO:0000313" key="1">
    <source>
        <dbReference type="EMBL" id="KAJ3494817.1"/>
    </source>
</evidence>
<name>A0ACC1QY69_9HYPO</name>
<gene>
    <name evidence="1" type="ORF">NLG97_g3831</name>
</gene>
<organism evidence="1 2">
    <name type="scientific">Lecanicillium saksenae</name>
    <dbReference type="NCBI Taxonomy" id="468837"/>
    <lineage>
        <taxon>Eukaryota</taxon>
        <taxon>Fungi</taxon>
        <taxon>Dikarya</taxon>
        <taxon>Ascomycota</taxon>
        <taxon>Pezizomycotina</taxon>
        <taxon>Sordariomycetes</taxon>
        <taxon>Hypocreomycetidae</taxon>
        <taxon>Hypocreales</taxon>
        <taxon>Cordycipitaceae</taxon>
        <taxon>Lecanicillium</taxon>
    </lineage>
</organism>
<comment type="caution">
    <text evidence="1">The sequence shown here is derived from an EMBL/GenBank/DDBJ whole genome shotgun (WGS) entry which is preliminary data.</text>
</comment>
<proteinExistence type="predicted"/>
<reference evidence="1" key="1">
    <citation type="submission" date="2022-07" db="EMBL/GenBank/DDBJ databases">
        <title>Genome Sequence of Lecanicillium saksenae.</title>
        <authorList>
            <person name="Buettner E."/>
        </authorList>
    </citation>
    <scope>NUCLEOTIDE SEQUENCE</scope>
    <source>
        <strain evidence="1">VT-O1</strain>
    </source>
</reference>
<protein>
    <submittedName>
        <fullName evidence="1">Uncharacterized protein</fullName>
    </submittedName>
</protein>
<accession>A0ACC1QY69</accession>
<sequence length="437" mass="47165">MGAARAEQNQIRSFVALTEINPDMGGDIAKCGGVLDNVEDVLDNVGSADWFLVKCSGEKTGCTRCAKLGLDCTYLLSMAGRVPRWHKNRSSTENRTLQNERCVLPSTAAPCQSQLIEGHPTRPPEASHRSSLTSHGAESPFNFPFSDFPNGSCVLAAGINDSFDLHNHYEEGLAPDEPQWSPFASDFSALFNASTSGSNSVFGEVNVETLANYSSSNSDFTPDSVTHERTSHGNSPTRSKLSNDITPPGAQGVLMMTQIINIVEGALANKCQPVEVILGTIHKAGVALNGLISLHHQGANQRCFMLFTVVLHQIADLMEVGIESLDALNCQRVAESSGSTASNSILDRLDSINDLISSYQFAAASAPHKDDDKVLRLGRQLKDELDASLMTVERLISLAHDGQHLYQYGHERGTQGVGGSGEKFERKMKEVNTSNTT</sequence>
<dbReference type="EMBL" id="JANAKD010000341">
    <property type="protein sequence ID" value="KAJ3494817.1"/>
    <property type="molecule type" value="Genomic_DNA"/>
</dbReference>
<evidence type="ECO:0000313" key="2">
    <source>
        <dbReference type="Proteomes" id="UP001148737"/>
    </source>
</evidence>